<accession>A0ABQ8HPH8</accession>
<dbReference type="PANTHER" id="PTHR35120:SF2">
    <property type="entry name" value="AMINOTRANSFERASE-LIKE PLANT MOBILE DOMAIN-CONTAINING PROTEIN"/>
    <property type="match status" value="1"/>
</dbReference>
<sequence>MANHRRQSHDMATLTAMIDVSENHHQQQNPNLTQQLQEDANMTQQNKQHNPLSPTTLEADPEHPFDSAPDDKIEADPSQEDDDEDLEMVSPYPEPKTRELTQEEEKGEQKLVGSVVENFIKFEGNGTEEENGRLCFDGKILDLSEQPLRRCRLGGDVESMDFEEQKQSLEVEEGEEERGGGDEEEEEEEEGEEEDESEEEEEEEQEGAFALPMGGETANNLFPMEVPFNSLFGSMVDTNTIRADSSRFVHENEVLHHSVNGSNKRIRTGGSEFDMCMEQVQRCMGKARMLYAEKDQACVQSGSNQQLLLSELHKREVENQQLQATIHCLQQKRQSEVYRYERELYLMTDLVTGYRKALNETRKAFSEYRELAPCPQLDVPLYKDVSGGGGLVLSVRELEIRRLKEEEERRTNRLLTEKIFKDFEAGCMAKFEAHISVVELLNNRLLDVENQIEPFKELIVKRKVSKSSECATSERFLYDGDRDFVNGLSGVCSLVSSIQILLSHGFADDLLLPCPQAPLYIVFTCGFDN</sequence>
<feature type="region of interest" description="Disordered" evidence="1">
    <location>
        <begin position="24"/>
        <end position="109"/>
    </location>
</feature>
<feature type="compositionally biased region" description="Low complexity" evidence="1">
    <location>
        <begin position="26"/>
        <end position="37"/>
    </location>
</feature>
<feature type="region of interest" description="Disordered" evidence="1">
    <location>
        <begin position="155"/>
        <end position="208"/>
    </location>
</feature>
<dbReference type="PANTHER" id="PTHR35120">
    <property type="entry name" value="HISTONE ACETYLTRANSFERASE KAT6B-LIKE"/>
    <property type="match status" value="1"/>
</dbReference>
<reference evidence="2 3" key="1">
    <citation type="submission" date="2021-02" db="EMBL/GenBank/DDBJ databases">
        <title>Plant Genome Project.</title>
        <authorList>
            <person name="Zhang R.-G."/>
        </authorList>
    </citation>
    <scope>NUCLEOTIDE SEQUENCE [LARGE SCALE GENOMIC DNA]</scope>
    <source>
        <tissue evidence="2">Leaves</tissue>
    </source>
</reference>
<feature type="compositionally biased region" description="Basic and acidic residues" evidence="1">
    <location>
        <begin position="60"/>
        <end position="75"/>
    </location>
</feature>
<feature type="compositionally biased region" description="Basic and acidic residues" evidence="1">
    <location>
        <begin position="95"/>
        <end position="109"/>
    </location>
</feature>
<feature type="compositionally biased region" description="Acidic residues" evidence="1">
    <location>
        <begin position="77"/>
        <end position="87"/>
    </location>
</feature>
<comment type="caution">
    <text evidence="2">The sequence shown here is derived from an EMBL/GenBank/DDBJ whole genome shotgun (WGS) entry which is preliminary data.</text>
</comment>
<proteinExistence type="predicted"/>
<protein>
    <submittedName>
        <fullName evidence="2">Uncharacterized protein</fullName>
    </submittedName>
</protein>
<evidence type="ECO:0000313" key="3">
    <source>
        <dbReference type="Proteomes" id="UP000827721"/>
    </source>
</evidence>
<organism evidence="2 3">
    <name type="scientific">Xanthoceras sorbifolium</name>
    <dbReference type="NCBI Taxonomy" id="99658"/>
    <lineage>
        <taxon>Eukaryota</taxon>
        <taxon>Viridiplantae</taxon>
        <taxon>Streptophyta</taxon>
        <taxon>Embryophyta</taxon>
        <taxon>Tracheophyta</taxon>
        <taxon>Spermatophyta</taxon>
        <taxon>Magnoliopsida</taxon>
        <taxon>eudicotyledons</taxon>
        <taxon>Gunneridae</taxon>
        <taxon>Pentapetalae</taxon>
        <taxon>rosids</taxon>
        <taxon>malvids</taxon>
        <taxon>Sapindales</taxon>
        <taxon>Sapindaceae</taxon>
        <taxon>Xanthoceroideae</taxon>
        <taxon>Xanthoceras</taxon>
    </lineage>
</organism>
<evidence type="ECO:0000313" key="2">
    <source>
        <dbReference type="EMBL" id="KAH7566246.1"/>
    </source>
</evidence>
<name>A0ABQ8HPH8_9ROSI</name>
<keyword evidence="3" id="KW-1185">Reference proteome</keyword>
<dbReference type="EMBL" id="JAFEMO010000008">
    <property type="protein sequence ID" value="KAH7566246.1"/>
    <property type="molecule type" value="Genomic_DNA"/>
</dbReference>
<feature type="compositionally biased region" description="Polar residues" evidence="1">
    <location>
        <begin position="38"/>
        <end position="56"/>
    </location>
</feature>
<gene>
    <name evidence="2" type="ORF">JRO89_XS08G0124000</name>
</gene>
<dbReference type="Proteomes" id="UP000827721">
    <property type="component" value="Unassembled WGS sequence"/>
</dbReference>
<evidence type="ECO:0000256" key="1">
    <source>
        <dbReference type="SAM" id="MobiDB-lite"/>
    </source>
</evidence>
<feature type="compositionally biased region" description="Acidic residues" evidence="1">
    <location>
        <begin position="170"/>
        <end position="206"/>
    </location>
</feature>